<dbReference type="InterPro" id="IPR011659">
    <property type="entry name" value="WD40"/>
</dbReference>
<keyword evidence="1" id="KW-0732">Signal</keyword>
<name>A0A286D8C3_9GAMM</name>
<reference evidence="2 3" key="1">
    <citation type="submission" date="2017-09" db="EMBL/GenBank/DDBJ databases">
        <authorList>
            <person name="Ehlers B."/>
            <person name="Leendertz F.H."/>
        </authorList>
    </citation>
    <scope>NUCLEOTIDE SEQUENCE [LARGE SCALE GENOMIC DNA]</scope>
    <source>
        <strain evidence="2 3">CGMCC 1.10978</strain>
    </source>
</reference>
<dbReference type="SUPFAM" id="SSF82171">
    <property type="entry name" value="DPP6 N-terminal domain-like"/>
    <property type="match status" value="1"/>
</dbReference>
<dbReference type="RefSeq" id="WP_097122172.1">
    <property type="nucleotide sequence ID" value="NZ_OCND01000005.1"/>
</dbReference>
<dbReference type="Gene3D" id="2.120.10.30">
    <property type="entry name" value="TolB, C-terminal domain"/>
    <property type="match status" value="2"/>
</dbReference>
<gene>
    <name evidence="2" type="ORF">SAMN06296416_105178</name>
</gene>
<evidence type="ECO:0000313" key="3">
    <source>
        <dbReference type="Proteomes" id="UP000219374"/>
    </source>
</evidence>
<keyword evidence="3" id="KW-1185">Reference proteome</keyword>
<dbReference type="InterPro" id="IPR011042">
    <property type="entry name" value="6-blade_b-propeller_TolB-like"/>
</dbReference>
<dbReference type="EMBL" id="OCND01000005">
    <property type="protein sequence ID" value="SOD54905.1"/>
    <property type="molecule type" value="Genomic_DNA"/>
</dbReference>
<dbReference type="Proteomes" id="UP000219374">
    <property type="component" value="Unassembled WGS sequence"/>
</dbReference>
<protein>
    <submittedName>
        <fullName evidence="2">WD40-like Beta Propeller Repeat</fullName>
    </submittedName>
</protein>
<sequence>MKYGQMAAAVVASLLCAAAAAQLAEYGIEGMGVVSTRDNEVRASVSPDGQRIVWGSADRSGGAGGWDLWQARLIDKRWAEPAPLPSNSTADDAEPMFSADGRWLYFSSNRAGGAGGHDLYRVRIQADGGYGSVESLGPGVNSRGNERSPTVSADGRWLLFASDGRKHAGGYDLFLARWNGEAFADPRPVPGVNTAADEIDGAWLDEGRALLFSRSVQAGGEATRLYAAACDGHAYVDAQPWALSFNTAEGMTRAPVLDASKPAEIVVTGSARAPRAGKLDIYRTLAPVGRGTAGCLR</sequence>
<dbReference type="Pfam" id="PF07676">
    <property type="entry name" value="PD40"/>
    <property type="match status" value="3"/>
</dbReference>
<organism evidence="2 3">
    <name type="scientific">Pseudoxanthomonas wuyuanensis</name>
    <dbReference type="NCBI Taxonomy" id="1073196"/>
    <lineage>
        <taxon>Bacteria</taxon>
        <taxon>Pseudomonadati</taxon>
        <taxon>Pseudomonadota</taxon>
        <taxon>Gammaproteobacteria</taxon>
        <taxon>Lysobacterales</taxon>
        <taxon>Lysobacteraceae</taxon>
        <taxon>Pseudoxanthomonas</taxon>
    </lineage>
</organism>
<dbReference type="OrthoDB" id="9809364at2"/>
<evidence type="ECO:0000313" key="2">
    <source>
        <dbReference type="EMBL" id="SOD54905.1"/>
    </source>
</evidence>
<proteinExistence type="predicted"/>
<feature type="chain" id="PRO_5013352600" evidence="1">
    <location>
        <begin position="24"/>
        <end position="297"/>
    </location>
</feature>
<evidence type="ECO:0000256" key="1">
    <source>
        <dbReference type="SAM" id="SignalP"/>
    </source>
</evidence>
<dbReference type="AlphaFoldDB" id="A0A286D8C3"/>
<feature type="signal peptide" evidence="1">
    <location>
        <begin position="1"/>
        <end position="23"/>
    </location>
</feature>
<accession>A0A286D8C3</accession>